<evidence type="ECO:0000256" key="5">
    <source>
        <dbReference type="ARBA" id="ARBA00022737"/>
    </source>
</evidence>
<dbReference type="GO" id="GO:0005743">
    <property type="term" value="C:mitochondrial inner membrane"/>
    <property type="evidence" value="ECO:0007669"/>
    <property type="project" value="UniProtKB-SubCell"/>
</dbReference>
<evidence type="ECO:0000256" key="3">
    <source>
        <dbReference type="ARBA" id="ARBA00022448"/>
    </source>
</evidence>
<evidence type="ECO:0000256" key="1">
    <source>
        <dbReference type="ARBA" id="ARBA00004448"/>
    </source>
</evidence>
<evidence type="ECO:0000256" key="6">
    <source>
        <dbReference type="ARBA" id="ARBA00022792"/>
    </source>
</evidence>
<proteinExistence type="inferred from homology"/>
<name>A0A833R624_9POAL</name>
<dbReference type="InterPro" id="IPR023395">
    <property type="entry name" value="MCP_dom_sf"/>
</dbReference>
<comment type="subcellular location">
    <subcellularLocation>
        <location evidence="1">Mitochondrion inner membrane</location>
        <topology evidence="1">Multi-pass membrane protein</topology>
    </subcellularLocation>
</comment>
<evidence type="ECO:0000256" key="8">
    <source>
        <dbReference type="ARBA" id="ARBA00023128"/>
    </source>
</evidence>
<protein>
    <submittedName>
        <fullName evidence="12">Mitochondrial arginine transporter BAC1 isoform X1</fullName>
    </submittedName>
</protein>
<dbReference type="InterPro" id="IPR050567">
    <property type="entry name" value="Mitochondrial_Carrier"/>
</dbReference>
<evidence type="ECO:0000313" key="13">
    <source>
        <dbReference type="Proteomes" id="UP000623129"/>
    </source>
</evidence>
<dbReference type="PROSITE" id="PS50920">
    <property type="entry name" value="SOLCAR"/>
    <property type="match status" value="2"/>
</dbReference>
<gene>
    <name evidence="12" type="ORF">FCM35_KLT05455</name>
</gene>
<dbReference type="InterPro" id="IPR018108">
    <property type="entry name" value="MCP_transmembrane"/>
</dbReference>
<comment type="similarity">
    <text evidence="2 11">Belongs to the mitochondrial carrier (TC 2.A.29) family.</text>
</comment>
<dbReference type="PANTHER" id="PTHR45624:SF15">
    <property type="entry name" value="MITOCHONDRIAL ARGININE TRANSPORTER BAC1"/>
    <property type="match status" value="1"/>
</dbReference>
<evidence type="ECO:0000256" key="9">
    <source>
        <dbReference type="ARBA" id="ARBA00023136"/>
    </source>
</evidence>
<dbReference type="Proteomes" id="UP000623129">
    <property type="component" value="Unassembled WGS sequence"/>
</dbReference>
<dbReference type="AlphaFoldDB" id="A0A833R624"/>
<dbReference type="GO" id="GO:0000064">
    <property type="term" value="F:L-ornithine transmembrane transporter activity"/>
    <property type="evidence" value="ECO:0007669"/>
    <property type="project" value="TreeGrafter"/>
</dbReference>
<keyword evidence="9 10" id="KW-0472">Membrane</keyword>
<feature type="repeat" description="Solcar" evidence="10">
    <location>
        <begin position="4"/>
        <end position="93"/>
    </location>
</feature>
<organism evidence="12 13">
    <name type="scientific">Carex littledalei</name>
    <dbReference type="NCBI Taxonomy" id="544730"/>
    <lineage>
        <taxon>Eukaryota</taxon>
        <taxon>Viridiplantae</taxon>
        <taxon>Streptophyta</taxon>
        <taxon>Embryophyta</taxon>
        <taxon>Tracheophyta</taxon>
        <taxon>Spermatophyta</taxon>
        <taxon>Magnoliopsida</taxon>
        <taxon>Liliopsida</taxon>
        <taxon>Poales</taxon>
        <taxon>Cyperaceae</taxon>
        <taxon>Cyperoideae</taxon>
        <taxon>Cariceae</taxon>
        <taxon>Carex</taxon>
        <taxon>Carex subgen. Euthyceras</taxon>
    </lineage>
</organism>
<feature type="repeat" description="Solcar" evidence="10">
    <location>
        <begin position="180"/>
        <end position="266"/>
    </location>
</feature>
<keyword evidence="3 11" id="KW-0813">Transport</keyword>
<keyword evidence="8" id="KW-0496">Mitochondrion</keyword>
<comment type="caution">
    <text evidence="12">The sequence shown here is derived from an EMBL/GenBank/DDBJ whole genome shotgun (WGS) entry which is preliminary data.</text>
</comment>
<reference evidence="12" key="1">
    <citation type="submission" date="2020-01" db="EMBL/GenBank/DDBJ databases">
        <title>Genome sequence of Kobresia littledalei, the first chromosome-level genome in the family Cyperaceae.</title>
        <authorList>
            <person name="Qu G."/>
        </authorList>
    </citation>
    <scope>NUCLEOTIDE SEQUENCE</scope>
    <source>
        <strain evidence="12">C.B.Clarke</strain>
        <tissue evidence="12">Leaf</tissue>
    </source>
</reference>
<keyword evidence="5" id="KW-0677">Repeat</keyword>
<keyword evidence="13" id="KW-1185">Reference proteome</keyword>
<dbReference type="OrthoDB" id="14252at2759"/>
<sequence>MGTGEAAKEYVAGFAAGLAMVITGHPFDTIKVKLQAHNTTTNQKVYKNALHCASRILIDEGIRGLYRGASSSFIGMSIESSVFFGTYSLMKSFFQGTNVDGQPQLQVILPSAGCSGALISGILCPTELVKVRGIFRGGVATLMREAIGNSVFFGSYEFSRYWMHLHMDSIPGIEKNRILNDIGIGIVSGGFSGIAFWTAVMPIDVAKTIIQTAPDMNSSRNPFQVISLVYRKSGLRGCYAGLGPTLARAFPANAAAIVTWEYTAKLLDIRRE</sequence>
<keyword evidence="4 10" id="KW-0812">Transmembrane</keyword>
<dbReference type="SUPFAM" id="SSF103506">
    <property type="entry name" value="Mitochondrial carrier"/>
    <property type="match status" value="1"/>
</dbReference>
<dbReference type="PANTHER" id="PTHR45624">
    <property type="entry name" value="MITOCHONDRIAL BASIC AMINO ACIDS TRANSPORTER-RELATED"/>
    <property type="match status" value="1"/>
</dbReference>
<evidence type="ECO:0000256" key="4">
    <source>
        <dbReference type="ARBA" id="ARBA00022692"/>
    </source>
</evidence>
<evidence type="ECO:0000256" key="10">
    <source>
        <dbReference type="PROSITE-ProRule" id="PRU00282"/>
    </source>
</evidence>
<accession>A0A833R624</accession>
<evidence type="ECO:0000256" key="7">
    <source>
        <dbReference type="ARBA" id="ARBA00022989"/>
    </source>
</evidence>
<dbReference type="Pfam" id="PF00153">
    <property type="entry name" value="Mito_carr"/>
    <property type="match status" value="2"/>
</dbReference>
<keyword evidence="6" id="KW-0999">Mitochondrion inner membrane</keyword>
<dbReference type="EMBL" id="SWLB01000014">
    <property type="protein sequence ID" value="KAF3330124.1"/>
    <property type="molecule type" value="Genomic_DNA"/>
</dbReference>
<dbReference type="FunFam" id="1.50.40.10:FF:000086">
    <property type="entry name" value="Mitochondrial carrier protein"/>
    <property type="match status" value="1"/>
</dbReference>
<evidence type="ECO:0000256" key="11">
    <source>
        <dbReference type="RuleBase" id="RU000488"/>
    </source>
</evidence>
<dbReference type="GO" id="GO:1990575">
    <property type="term" value="P:mitochondrial L-ornithine transmembrane transport"/>
    <property type="evidence" value="ECO:0007669"/>
    <property type="project" value="TreeGrafter"/>
</dbReference>
<dbReference type="Gene3D" id="1.50.40.10">
    <property type="entry name" value="Mitochondrial carrier domain"/>
    <property type="match status" value="2"/>
</dbReference>
<evidence type="ECO:0000313" key="12">
    <source>
        <dbReference type="EMBL" id="KAF3330124.1"/>
    </source>
</evidence>
<evidence type="ECO:0000256" key="2">
    <source>
        <dbReference type="ARBA" id="ARBA00006375"/>
    </source>
</evidence>
<keyword evidence="7" id="KW-1133">Transmembrane helix</keyword>